<evidence type="ECO:0000256" key="1">
    <source>
        <dbReference type="SAM" id="Phobius"/>
    </source>
</evidence>
<comment type="caution">
    <text evidence="2">The sequence shown here is derived from an EMBL/GenBank/DDBJ whole genome shotgun (WGS) entry which is preliminary data.</text>
</comment>
<keyword evidence="1" id="KW-0812">Transmembrane</keyword>
<feature type="transmembrane region" description="Helical" evidence="1">
    <location>
        <begin position="82"/>
        <end position="101"/>
    </location>
</feature>
<proteinExistence type="predicted"/>
<keyword evidence="1" id="KW-0472">Membrane</keyword>
<name>A0AAE1DR94_9GAST</name>
<dbReference type="EMBL" id="JAWDGP010002843">
    <property type="protein sequence ID" value="KAK3779370.1"/>
    <property type="molecule type" value="Genomic_DNA"/>
</dbReference>
<evidence type="ECO:0000313" key="3">
    <source>
        <dbReference type="Proteomes" id="UP001283361"/>
    </source>
</evidence>
<organism evidence="2 3">
    <name type="scientific">Elysia crispata</name>
    <name type="common">lettuce slug</name>
    <dbReference type="NCBI Taxonomy" id="231223"/>
    <lineage>
        <taxon>Eukaryota</taxon>
        <taxon>Metazoa</taxon>
        <taxon>Spiralia</taxon>
        <taxon>Lophotrochozoa</taxon>
        <taxon>Mollusca</taxon>
        <taxon>Gastropoda</taxon>
        <taxon>Heterobranchia</taxon>
        <taxon>Euthyneura</taxon>
        <taxon>Panpulmonata</taxon>
        <taxon>Sacoglossa</taxon>
        <taxon>Placobranchoidea</taxon>
        <taxon>Plakobranchidae</taxon>
        <taxon>Elysia</taxon>
    </lineage>
</organism>
<accession>A0AAE1DR94</accession>
<gene>
    <name evidence="2" type="ORF">RRG08_052592</name>
</gene>
<dbReference type="Proteomes" id="UP001283361">
    <property type="component" value="Unassembled WGS sequence"/>
</dbReference>
<protein>
    <submittedName>
        <fullName evidence="2">Uncharacterized protein</fullName>
    </submittedName>
</protein>
<dbReference type="PROSITE" id="PS51257">
    <property type="entry name" value="PROKAR_LIPOPROTEIN"/>
    <property type="match status" value="1"/>
</dbReference>
<dbReference type="AlphaFoldDB" id="A0AAE1DR94"/>
<keyword evidence="1" id="KW-1133">Transmembrane helix</keyword>
<reference evidence="2" key="1">
    <citation type="journal article" date="2023" name="G3 (Bethesda)">
        <title>A reference genome for the long-term kleptoplast-retaining sea slug Elysia crispata morphotype clarki.</title>
        <authorList>
            <person name="Eastman K.E."/>
            <person name="Pendleton A.L."/>
            <person name="Shaikh M.A."/>
            <person name="Suttiyut T."/>
            <person name="Ogas R."/>
            <person name="Tomko P."/>
            <person name="Gavelis G."/>
            <person name="Widhalm J.R."/>
            <person name="Wisecaver J.H."/>
        </authorList>
    </citation>
    <scope>NUCLEOTIDE SEQUENCE</scope>
    <source>
        <strain evidence="2">ECLA1</strain>
    </source>
</reference>
<keyword evidence="3" id="KW-1185">Reference proteome</keyword>
<evidence type="ECO:0000313" key="2">
    <source>
        <dbReference type="EMBL" id="KAK3779370.1"/>
    </source>
</evidence>
<sequence length="217" mass="24598">MCRGRPERRRRWTEYSNKHMPINRPACYPSGFASCLPCLPNREIPLIVQDGGRRSHNAALCLFALRSGCMLGEHALHWNVTFSSAFPVKLFSNFLVVFFLLQKLKNRKKKCELIKRSSWVARSCGAIWLSISREARRGSSPLESIFKVPARVKRPASLSSLQFGTVKTRTDPTYVPQRSLKLIFRAVTRFEPTTLTSLYSRSQSASVFATAPPHALL</sequence>